<feature type="transmembrane region" description="Helical" evidence="6">
    <location>
        <begin position="477"/>
        <end position="494"/>
    </location>
</feature>
<feature type="transmembrane region" description="Helical" evidence="6">
    <location>
        <begin position="500"/>
        <end position="522"/>
    </location>
</feature>
<dbReference type="InterPro" id="IPR050833">
    <property type="entry name" value="Poly_Biosynth_Transport"/>
</dbReference>
<feature type="transmembrane region" description="Helical" evidence="6">
    <location>
        <begin position="378"/>
        <end position="402"/>
    </location>
</feature>
<feature type="transmembrane region" description="Helical" evidence="6">
    <location>
        <begin position="437"/>
        <end position="457"/>
    </location>
</feature>
<evidence type="ECO:0000256" key="5">
    <source>
        <dbReference type="ARBA" id="ARBA00023136"/>
    </source>
</evidence>
<evidence type="ECO:0000256" key="6">
    <source>
        <dbReference type="SAM" id="Phobius"/>
    </source>
</evidence>
<dbReference type="PANTHER" id="PTHR30250:SF21">
    <property type="entry name" value="LIPID II FLIPPASE MURJ"/>
    <property type="match status" value="1"/>
</dbReference>
<reference evidence="7 8" key="1">
    <citation type="submission" date="2018-08" db="EMBL/GenBank/DDBJ databases">
        <title>A genome reference for cultivated species of the human gut microbiota.</title>
        <authorList>
            <person name="Zou Y."/>
            <person name="Xue W."/>
            <person name="Luo G."/>
        </authorList>
    </citation>
    <scope>NUCLEOTIDE SEQUENCE [LARGE SCALE GENOMIC DNA]</scope>
    <source>
        <strain evidence="7 8">AM44-11BH</strain>
    </source>
</reference>
<feature type="transmembrane region" description="Helical" evidence="6">
    <location>
        <begin position="245"/>
        <end position="266"/>
    </location>
</feature>
<feature type="transmembrane region" description="Helical" evidence="6">
    <location>
        <begin position="125"/>
        <end position="147"/>
    </location>
</feature>
<evidence type="ECO:0000313" key="8">
    <source>
        <dbReference type="Proteomes" id="UP000284779"/>
    </source>
</evidence>
<dbReference type="CDD" id="cd13124">
    <property type="entry name" value="MATE_SpoVB_like"/>
    <property type="match status" value="1"/>
</dbReference>
<feature type="transmembrane region" description="Helical" evidence="6">
    <location>
        <begin position="347"/>
        <end position="366"/>
    </location>
</feature>
<dbReference type="GO" id="GO:0005886">
    <property type="term" value="C:plasma membrane"/>
    <property type="evidence" value="ECO:0007669"/>
    <property type="project" value="UniProtKB-SubCell"/>
</dbReference>
<dbReference type="Pfam" id="PF01943">
    <property type="entry name" value="Polysacc_synt"/>
    <property type="match status" value="1"/>
</dbReference>
<name>A0A413R9P0_9FIRM</name>
<comment type="caution">
    <text evidence="7">The sequence shown here is derived from an EMBL/GenBank/DDBJ whole genome shotgun (WGS) entry which is preliminary data.</text>
</comment>
<dbReference type="PANTHER" id="PTHR30250">
    <property type="entry name" value="PST FAMILY PREDICTED COLANIC ACID TRANSPORTER"/>
    <property type="match status" value="1"/>
</dbReference>
<comment type="subcellular location">
    <subcellularLocation>
        <location evidence="1">Cell membrane</location>
        <topology evidence="1">Multi-pass membrane protein</topology>
    </subcellularLocation>
</comment>
<dbReference type="Proteomes" id="UP000284779">
    <property type="component" value="Unassembled WGS sequence"/>
</dbReference>
<dbReference type="InterPro" id="IPR024923">
    <property type="entry name" value="PG_synth_SpoVB"/>
</dbReference>
<dbReference type="EMBL" id="QSFD01000004">
    <property type="protein sequence ID" value="RHA19152.1"/>
    <property type="molecule type" value="Genomic_DNA"/>
</dbReference>
<dbReference type="AlphaFoldDB" id="A0A413R9P0"/>
<feature type="transmembrane region" description="Helical" evidence="6">
    <location>
        <begin position="9"/>
        <end position="32"/>
    </location>
</feature>
<feature type="transmembrane region" description="Helical" evidence="6">
    <location>
        <begin position="52"/>
        <end position="72"/>
    </location>
</feature>
<evidence type="ECO:0000256" key="3">
    <source>
        <dbReference type="ARBA" id="ARBA00022692"/>
    </source>
</evidence>
<protein>
    <submittedName>
        <fullName evidence="7">Polysaccharide biosynthesis protein</fullName>
    </submittedName>
</protein>
<feature type="transmembrane region" description="Helical" evidence="6">
    <location>
        <begin position="305"/>
        <end position="326"/>
    </location>
</feature>
<evidence type="ECO:0000256" key="1">
    <source>
        <dbReference type="ARBA" id="ARBA00004651"/>
    </source>
</evidence>
<dbReference type="RefSeq" id="WP_117970166.1">
    <property type="nucleotide sequence ID" value="NZ_CAUBDO010000010.1"/>
</dbReference>
<gene>
    <name evidence="7" type="ORF">DW944_05305</name>
</gene>
<feature type="transmembrane region" description="Helical" evidence="6">
    <location>
        <begin position="198"/>
        <end position="224"/>
    </location>
</feature>
<keyword evidence="3 6" id="KW-0812">Transmembrane</keyword>
<dbReference type="PIRSF" id="PIRSF038958">
    <property type="entry name" value="PG_synth_SpoVB"/>
    <property type="match status" value="1"/>
</dbReference>
<keyword evidence="8" id="KW-1185">Reference proteome</keyword>
<sequence length="550" mass="59557">MGRKSKNSFVIQGSILAFAGILVRIIGLIYRIPLTRILGDEGNGYYSTAYDIYNVLILLSSQSMPLAVSKIVSEKLERRQYKNAYKIFKGALFYGAVLGVSFGLFAFLGADWLATSVYKSQPAAVALKVLAPTLTVACILGVMRGYFQGMGNMIPTAISQIFEQIVNAVVSVIAAYELTVYGVSISKMSKLGESAGPAYGAAGGTLGTLTGAIAALIIVVIVFWNSYGNIKKPIRKDKTKVEDSYATITKVIIFTITPVLISSTIYNISNLLDNPIYGNIVTGIFDVSSKTRAELWGVYSAKYRVLTTMPIAIASSLSTAIVPAMVRSYIAKDKQGMENKVSLALKFSMLIAFPCGMGLSVLGGPINQLLFGDGSRRTATIMIFSLLTVVVFSLSTISNAILQGIDKLNIPIKNSAISLVLHLIILPVLLIVFRLDIYAVVIGDITFGLTVSILNAFSIKKHMGYSHDLRETFLRPFICSAAMGIMCYLAYWLTSKIIPINALCTLFAIMVAVIVYAVVLIISGTVTENELMSVPKGTMLIRLLKKVHLL</sequence>
<accession>A0A413R9P0</accession>
<feature type="transmembrane region" description="Helical" evidence="6">
    <location>
        <begin position="168"/>
        <end position="186"/>
    </location>
</feature>
<organism evidence="7 8">
    <name type="scientific">Eubacterium ventriosum</name>
    <dbReference type="NCBI Taxonomy" id="39496"/>
    <lineage>
        <taxon>Bacteria</taxon>
        <taxon>Bacillati</taxon>
        <taxon>Bacillota</taxon>
        <taxon>Clostridia</taxon>
        <taxon>Eubacteriales</taxon>
        <taxon>Eubacteriaceae</taxon>
        <taxon>Eubacterium</taxon>
    </lineage>
</organism>
<evidence type="ECO:0000313" key="7">
    <source>
        <dbReference type="EMBL" id="RHA19152.1"/>
    </source>
</evidence>
<keyword evidence="4 6" id="KW-1133">Transmembrane helix</keyword>
<proteinExistence type="predicted"/>
<keyword evidence="2" id="KW-1003">Cell membrane</keyword>
<dbReference type="InterPro" id="IPR002797">
    <property type="entry name" value="Polysacc_synth"/>
</dbReference>
<evidence type="ECO:0000256" key="4">
    <source>
        <dbReference type="ARBA" id="ARBA00022989"/>
    </source>
</evidence>
<keyword evidence="5 6" id="KW-0472">Membrane</keyword>
<feature type="transmembrane region" description="Helical" evidence="6">
    <location>
        <begin position="414"/>
        <end position="431"/>
    </location>
</feature>
<evidence type="ECO:0000256" key="2">
    <source>
        <dbReference type="ARBA" id="ARBA00022475"/>
    </source>
</evidence>
<feature type="transmembrane region" description="Helical" evidence="6">
    <location>
        <begin position="92"/>
        <end position="113"/>
    </location>
</feature>